<name>W7ILF9_9PSEU</name>
<dbReference type="InterPro" id="IPR021443">
    <property type="entry name" value="DUF3093"/>
</dbReference>
<dbReference type="STRING" id="909613.UO65_3088"/>
<sequence>MGHPGVRSWLPYAVVVPLAVLMLWRAGRTPVAVRDGKLLVADANLPLEHVGEVQVVEAKDKRRVLGPHLDPAAFVVHRGWVGPVVRVRVTDPADPTPYWLFSTRHPERVAAALRSTSRT</sequence>
<dbReference type="AlphaFoldDB" id="W7ILF9"/>
<comment type="caution">
    <text evidence="2">The sequence shown here is derived from an EMBL/GenBank/DDBJ whole genome shotgun (WGS) entry which is preliminary data.</text>
</comment>
<protein>
    <submittedName>
        <fullName evidence="2">Putative conserved alanine rich transmembrane protein</fullName>
    </submittedName>
</protein>
<organism evidence="2 3">
    <name type="scientific">Actinokineospora spheciospongiae</name>
    <dbReference type="NCBI Taxonomy" id="909613"/>
    <lineage>
        <taxon>Bacteria</taxon>
        <taxon>Bacillati</taxon>
        <taxon>Actinomycetota</taxon>
        <taxon>Actinomycetes</taxon>
        <taxon>Pseudonocardiales</taxon>
        <taxon>Pseudonocardiaceae</taxon>
        <taxon>Actinokineospora</taxon>
    </lineage>
</organism>
<evidence type="ECO:0000313" key="3">
    <source>
        <dbReference type="Proteomes" id="UP000019277"/>
    </source>
</evidence>
<keyword evidence="1" id="KW-1133">Transmembrane helix</keyword>
<dbReference type="PATRIC" id="fig|909613.9.peg.3090"/>
<evidence type="ECO:0000256" key="1">
    <source>
        <dbReference type="SAM" id="Phobius"/>
    </source>
</evidence>
<accession>W7ILF9</accession>
<keyword evidence="1" id="KW-0472">Membrane</keyword>
<keyword evidence="1 2" id="KW-0812">Transmembrane</keyword>
<proteinExistence type="predicted"/>
<dbReference type="Pfam" id="PF11292">
    <property type="entry name" value="DUF3093"/>
    <property type="match status" value="1"/>
</dbReference>
<dbReference type="Proteomes" id="UP000019277">
    <property type="component" value="Unassembled WGS sequence"/>
</dbReference>
<dbReference type="EMBL" id="AYXG01000103">
    <property type="protein sequence ID" value="EWC61730.1"/>
    <property type="molecule type" value="Genomic_DNA"/>
</dbReference>
<dbReference type="eggNOG" id="ENOG5032Z7M">
    <property type="taxonomic scope" value="Bacteria"/>
</dbReference>
<gene>
    <name evidence="2" type="ORF">UO65_3088</name>
</gene>
<keyword evidence="3" id="KW-1185">Reference proteome</keyword>
<feature type="transmembrane region" description="Helical" evidence="1">
    <location>
        <begin position="6"/>
        <end position="24"/>
    </location>
</feature>
<reference evidence="2 3" key="1">
    <citation type="journal article" date="2014" name="Genome Announc.">
        <title>Draft Genome Sequence of the Antitrypanosomally Active Sponge-Associated Bacterium Actinokineospora sp. Strain EG49.</title>
        <authorList>
            <person name="Harjes J."/>
            <person name="Ryu T."/>
            <person name="Abdelmohsen U.R."/>
            <person name="Moitinho-Silva L."/>
            <person name="Horn H."/>
            <person name="Ravasi T."/>
            <person name="Hentschel U."/>
        </authorList>
    </citation>
    <scope>NUCLEOTIDE SEQUENCE [LARGE SCALE GENOMIC DNA]</scope>
    <source>
        <strain evidence="2 3">EG49</strain>
    </source>
</reference>
<evidence type="ECO:0000313" key="2">
    <source>
        <dbReference type="EMBL" id="EWC61730.1"/>
    </source>
</evidence>